<gene>
    <name evidence="3" type="ORF">HLPR_00950</name>
</gene>
<dbReference type="Gene3D" id="2.60.40.1080">
    <property type="match status" value="3"/>
</dbReference>
<dbReference type="Pfam" id="PF00395">
    <property type="entry name" value="SLH"/>
    <property type="match status" value="3"/>
</dbReference>
<dbReference type="SMART" id="SM00635">
    <property type="entry name" value="BID_2"/>
    <property type="match status" value="3"/>
</dbReference>
<dbReference type="InterPro" id="IPR008964">
    <property type="entry name" value="Invasin/intimin_cell_adhesion"/>
</dbReference>
<dbReference type="EMBL" id="AP028654">
    <property type="protein sequence ID" value="BEP27764.1"/>
    <property type="molecule type" value="Genomic_DNA"/>
</dbReference>
<evidence type="ECO:0000313" key="4">
    <source>
        <dbReference type="Proteomes" id="UP001321786"/>
    </source>
</evidence>
<dbReference type="KEGG" id="hprf:HLPR_00950"/>
<keyword evidence="1" id="KW-0677">Repeat</keyword>
<dbReference type="Proteomes" id="UP001321786">
    <property type="component" value="Chromosome"/>
</dbReference>
<dbReference type="Pfam" id="PF02368">
    <property type="entry name" value="Big_2"/>
    <property type="match status" value="1"/>
</dbReference>
<feature type="domain" description="SLH" evidence="2">
    <location>
        <begin position="1824"/>
        <end position="1879"/>
    </location>
</feature>
<proteinExistence type="predicted"/>
<evidence type="ECO:0000259" key="2">
    <source>
        <dbReference type="PROSITE" id="PS51272"/>
    </source>
</evidence>
<reference evidence="3 4" key="1">
    <citation type="submission" date="2023-08" db="EMBL/GenBank/DDBJ databases">
        <title>Helicovermis profunda gen. nov., sp. nov., a novel mesophilic, fermentative bacterium within the Bacillota from a deep-sea hydrothermal vent chimney.</title>
        <authorList>
            <person name="Miyazaki U."/>
            <person name="Mizutani D."/>
            <person name="Hashimoto Y."/>
            <person name="Tame A."/>
            <person name="Sawayama S."/>
            <person name="Miyazaki J."/>
            <person name="Takai K."/>
            <person name="Nakagawa S."/>
        </authorList>
    </citation>
    <scope>NUCLEOTIDE SEQUENCE [LARGE SCALE GENOMIC DNA]</scope>
    <source>
        <strain evidence="3 4">S502</strain>
    </source>
</reference>
<evidence type="ECO:0000256" key="1">
    <source>
        <dbReference type="ARBA" id="ARBA00022737"/>
    </source>
</evidence>
<sequence>MMQHNYKFSKRLASMFISVVCVLLILLMNFNGSVSEAVDGVTFTVTPSYSSSALLPQIVTVTADKTAFTVGSAFPALVSSSGVSQSLSIIESSATVIKFSIPIGVDNGTYSIIIGDPAGDTGSGQKYYNAGNFIIADPTITTTTPFTSIAKDYDSQQTVSIVGQYTNFSLGKTTVELLQNDTVKETASVTTVTDGTSNTQTLTFKVSTGLTSGDYDVRITTDKEVINVTNGIKVRSTPSIVTDTKTLNAGYSLTAINITGTNTGFDSSTKVQILDSDGAETGKAGTPAITNSTAIAMNVSTGLSVGTYTIQVKTGSETATTTLVVNNPTGLIKKQSDESVVSSLGKYYPQQTLKLVGTNSSFASGETTLSVFKGSTKLENSTEQIVGTPSISGQEISFTLAKWTSTIGIGDLTITATTGSEVVSATLSVVDPTISLGFNTTAVSGTALADGYKGFTLDVNGTNTTFTADTTITVLNGSSTDVATGESYTSATKISATLAAGLPTGSYTVSVDIDGDSSTSDVITTTFTVATSASIENISPKSVLRTGTVAKTITVIGTNTHFESGTPTIDIIGVSGETTQNVNVIDDTTLKFDLIPNTITENGTYDISVETNSATISETASKTSALIASNNGITLDNGIYYTLELGNKTLGINAEGFTFGDTIVLKIDGNVISSSDYNKTSSKITYTLPKNLSEGIVDISIDNNNDSSIDYETSISIVKSKQTSYDPAYKVFGYTDKSVVIQGNDTLVFTSSTKPTVTVASQLVDSSDVTVDETSNILTLALPTGLSASYPTIDLTWASGDYSGNTLTISDYQIKNEISDLQLWIDGSLAGDKAVYQNDSSTFSYTATGTIVNGSASNNKTSTSIWNSSDTGVATVSGGVVSIVGAGTTTISATYDGQTDSISFTVFGPTSISVTDSSSSIKIAEDIQLVATAIYGDGTSEVITNNANWTASNSNITLSSITKGLVTGSSVGEATVTATYGGQSGTYPMVVTNIDVSPTTIQTLEAGVRVIKISGIDTSIGLSNISISVGGISVTPVIDNGYFAFTVPSGISSGVNAVNITAGGNEYVSSISVLSSTISLSKSIVSVGYDTFNMVISSKNIDLDDSTNKPSIVVGTNVISASNVTINESDDTITFPLSSGLDAASYNITLTFSEGKYLGHTIQDQFIVAKTIEFSTEGSSSLNVGTSIDLLLTAFDGTNTVDITSSVGWESSDTSVATVQNGRVQGISSGTATITVTYEGQSVTKLIIVNDTSSSSTDSSSDKKESSGGVYVPIVSTDTTLNLADEVLNNIKNASTQDAKSDVVTLSVNAAETLKDKTLSDVKAQDLTRNVFDAVGILLSKENLSNSDIASATQDTSKVIQSLVERKNLDPEVALKWSNSMIDDIAIKTFTFIKDDAKLSTKVSEDILDNVIVNTISLNISSKEAQNLMEKFVDQTASVAIKSDKNNINSGDLKDKLVKVAENVVTKAGTIKSDDLSINENINDASIVVSEANLKLAAQNAVKMKKDMKQLFIDNQMADVSGSVNATISMDIPNKIQSKKEVNIDINNKSLKLLSSINVDLLLNVKGVEFEIPTEGIQSSEENVNVKVTNKEVSNNKKEQLTSNINNSEGGKIVSIGKLYDFSVSYKNDEGKDVKSLVSKPKITIPVIGIDLTSENIEKLNVYVYNMENGKWDFVRSKLNANTKTLSFDPPHFSIYTVMEYKKTFDDIENHWAKDTIEIMASKHITNGISENIYGPDKTMTRAQFATLLVKALNLDGVWTKKFKDVKEGSWYHDYVCLAAKYGIVNGVGNDMFDPNSNVTREEMAVMIANAYKNIKGREIKGTMASFNDNDEISSWARKAVDGALYNGIVTGFNDNNFKPKDTTTRAQGIVVLKRLLDQ</sequence>
<dbReference type="PROSITE" id="PS51272">
    <property type="entry name" value="SLH"/>
    <property type="match status" value="3"/>
</dbReference>
<feature type="domain" description="SLH" evidence="2">
    <location>
        <begin position="1700"/>
        <end position="1758"/>
    </location>
</feature>
<evidence type="ECO:0000313" key="3">
    <source>
        <dbReference type="EMBL" id="BEP27764.1"/>
    </source>
</evidence>
<protein>
    <recommendedName>
        <fullName evidence="2">SLH domain-containing protein</fullName>
    </recommendedName>
</protein>
<dbReference type="PANTHER" id="PTHR43308:SF5">
    <property type="entry name" value="S-LAYER PROTEIN _ PEPTIDOGLYCAN ENDO-BETA-N-ACETYLGLUCOSAMINIDASE"/>
    <property type="match status" value="1"/>
</dbReference>
<accession>A0AAU9EIN8</accession>
<dbReference type="PANTHER" id="PTHR43308">
    <property type="entry name" value="OUTER MEMBRANE PROTEIN ALPHA-RELATED"/>
    <property type="match status" value="1"/>
</dbReference>
<feature type="domain" description="SLH" evidence="2">
    <location>
        <begin position="1759"/>
        <end position="1822"/>
    </location>
</feature>
<keyword evidence="4" id="KW-1185">Reference proteome</keyword>
<dbReference type="SUPFAM" id="SSF49373">
    <property type="entry name" value="Invasin/intimin cell-adhesion fragments"/>
    <property type="match status" value="2"/>
</dbReference>
<organism evidence="3 4">
    <name type="scientific">Helicovermis profundi</name>
    <dbReference type="NCBI Taxonomy" id="3065157"/>
    <lineage>
        <taxon>Bacteria</taxon>
        <taxon>Bacillati</taxon>
        <taxon>Bacillota</taxon>
        <taxon>Clostridia</taxon>
        <taxon>Helicovermis</taxon>
    </lineage>
</organism>
<dbReference type="InterPro" id="IPR003343">
    <property type="entry name" value="Big_2"/>
</dbReference>
<name>A0AAU9EIN8_9FIRM</name>
<dbReference type="InterPro" id="IPR051465">
    <property type="entry name" value="Cell_Envelope_Struct_Comp"/>
</dbReference>
<dbReference type="RefSeq" id="WP_338536134.1">
    <property type="nucleotide sequence ID" value="NZ_AP028654.1"/>
</dbReference>
<dbReference type="InterPro" id="IPR001119">
    <property type="entry name" value="SLH_dom"/>
</dbReference>